<comment type="caution">
    <text evidence="1">The sequence shown here is derived from an EMBL/GenBank/DDBJ whole genome shotgun (WGS) entry which is preliminary data.</text>
</comment>
<proteinExistence type="predicted"/>
<protein>
    <submittedName>
        <fullName evidence="1">Uncharacterized protein</fullName>
    </submittedName>
</protein>
<reference evidence="1" key="1">
    <citation type="submission" date="2023-01" db="EMBL/GenBank/DDBJ databases">
        <title>Exophiala dermititidis isolated from Cystic Fibrosis Patient.</title>
        <authorList>
            <person name="Kurbessoian T."/>
            <person name="Crocker A."/>
            <person name="Murante D."/>
            <person name="Hogan D.A."/>
            <person name="Stajich J.E."/>
        </authorList>
    </citation>
    <scope>NUCLEOTIDE SEQUENCE</scope>
    <source>
        <strain evidence="1">Ex8</strain>
    </source>
</reference>
<evidence type="ECO:0000313" key="2">
    <source>
        <dbReference type="Proteomes" id="UP001161757"/>
    </source>
</evidence>
<organism evidence="1 2">
    <name type="scientific">Exophiala dermatitidis</name>
    <name type="common">Black yeast-like fungus</name>
    <name type="synonym">Wangiella dermatitidis</name>
    <dbReference type="NCBI Taxonomy" id="5970"/>
    <lineage>
        <taxon>Eukaryota</taxon>
        <taxon>Fungi</taxon>
        <taxon>Dikarya</taxon>
        <taxon>Ascomycota</taxon>
        <taxon>Pezizomycotina</taxon>
        <taxon>Eurotiomycetes</taxon>
        <taxon>Chaetothyriomycetidae</taxon>
        <taxon>Chaetothyriales</taxon>
        <taxon>Herpotrichiellaceae</taxon>
        <taxon>Exophiala</taxon>
    </lineage>
</organism>
<accession>A0AAN6IUL0</accession>
<dbReference type="EMBL" id="JAJGCB010000021">
    <property type="protein sequence ID" value="KAJ8987931.1"/>
    <property type="molecule type" value="Genomic_DNA"/>
</dbReference>
<dbReference type="Proteomes" id="UP001161757">
    <property type="component" value="Unassembled WGS sequence"/>
</dbReference>
<gene>
    <name evidence="1" type="ORF">HRR80_008013</name>
</gene>
<sequence length="105" mass="11449">MEVFRIAKKGKTLVLVKHQPGGKTGGFRAPSLPGRVHPRLIRHLDAGHLDHGASQSAFLRELAGYIIKQPWPEVEADCNPSTALPSGSHDAEFGWCDRQLCGVKV</sequence>
<dbReference type="AlphaFoldDB" id="A0AAN6IUL0"/>
<name>A0AAN6IUL0_EXODE</name>
<evidence type="ECO:0000313" key="1">
    <source>
        <dbReference type="EMBL" id="KAJ8987931.1"/>
    </source>
</evidence>